<proteinExistence type="predicted"/>
<comment type="caution">
    <text evidence="2">The sequence shown here is derived from an EMBL/GenBank/DDBJ whole genome shotgun (WGS) entry which is preliminary data.</text>
</comment>
<feature type="compositionally biased region" description="Polar residues" evidence="1">
    <location>
        <begin position="155"/>
        <end position="166"/>
    </location>
</feature>
<feature type="compositionally biased region" description="Low complexity" evidence="1">
    <location>
        <begin position="98"/>
        <end position="120"/>
    </location>
</feature>
<accession>A0AAP0IVF7</accession>
<feature type="compositionally biased region" description="Low complexity" evidence="1">
    <location>
        <begin position="7"/>
        <end position="34"/>
    </location>
</feature>
<feature type="region of interest" description="Disordered" evidence="1">
    <location>
        <begin position="1"/>
        <end position="67"/>
    </location>
</feature>
<evidence type="ECO:0000313" key="3">
    <source>
        <dbReference type="Proteomes" id="UP001420932"/>
    </source>
</evidence>
<sequence length="219" mass="22639">MSSLPRSLSKVLSFKSSESGSGSSSSSSPPESFSQLGKLQISTEKPSSSTTPPSASTSKDKGPAIMTLFPASAQVSATSHAESESLLQPIASSLSKVLSFKSSESGSGSSSSSSPPESFSQLGKLQISTEKPSSSTTPPSASTSKDKGPAIMTLSPASAQISATSHAESESPPADPNKDKAMVSRIEESSRMEESFLRRSTKILSSLKKRSEMTATVTH</sequence>
<feature type="compositionally biased region" description="Basic and acidic residues" evidence="1">
    <location>
        <begin position="176"/>
        <end position="194"/>
    </location>
</feature>
<evidence type="ECO:0000313" key="2">
    <source>
        <dbReference type="EMBL" id="KAK9121890.1"/>
    </source>
</evidence>
<keyword evidence="3" id="KW-1185">Reference proteome</keyword>
<feature type="compositionally biased region" description="Polar residues" evidence="1">
    <location>
        <begin position="35"/>
        <end position="45"/>
    </location>
</feature>
<gene>
    <name evidence="2" type="ORF">Syun_019507</name>
</gene>
<feature type="region of interest" description="Disordered" evidence="1">
    <location>
        <begin position="98"/>
        <end position="194"/>
    </location>
</feature>
<feature type="compositionally biased region" description="Low complexity" evidence="1">
    <location>
        <begin position="46"/>
        <end position="57"/>
    </location>
</feature>
<reference evidence="2 3" key="1">
    <citation type="submission" date="2024-01" db="EMBL/GenBank/DDBJ databases">
        <title>Genome assemblies of Stephania.</title>
        <authorList>
            <person name="Yang L."/>
        </authorList>
    </citation>
    <scope>NUCLEOTIDE SEQUENCE [LARGE SCALE GENOMIC DNA]</scope>
    <source>
        <strain evidence="2">YNDBR</strain>
        <tissue evidence="2">Leaf</tissue>
    </source>
</reference>
<protein>
    <submittedName>
        <fullName evidence="2">Uncharacterized protein</fullName>
    </submittedName>
</protein>
<dbReference type="AlphaFoldDB" id="A0AAP0IVF7"/>
<name>A0AAP0IVF7_9MAGN</name>
<feature type="compositionally biased region" description="Low complexity" evidence="1">
    <location>
        <begin position="132"/>
        <end position="143"/>
    </location>
</feature>
<feature type="compositionally biased region" description="Polar residues" evidence="1">
    <location>
        <begin position="121"/>
        <end position="131"/>
    </location>
</feature>
<dbReference type="EMBL" id="JBBNAF010000008">
    <property type="protein sequence ID" value="KAK9121890.1"/>
    <property type="molecule type" value="Genomic_DNA"/>
</dbReference>
<dbReference type="Proteomes" id="UP001420932">
    <property type="component" value="Unassembled WGS sequence"/>
</dbReference>
<evidence type="ECO:0000256" key="1">
    <source>
        <dbReference type="SAM" id="MobiDB-lite"/>
    </source>
</evidence>
<organism evidence="2 3">
    <name type="scientific">Stephania yunnanensis</name>
    <dbReference type="NCBI Taxonomy" id="152371"/>
    <lineage>
        <taxon>Eukaryota</taxon>
        <taxon>Viridiplantae</taxon>
        <taxon>Streptophyta</taxon>
        <taxon>Embryophyta</taxon>
        <taxon>Tracheophyta</taxon>
        <taxon>Spermatophyta</taxon>
        <taxon>Magnoliopsida</taxon>
        <taxon>Ranunculales</taxon>
        <taxon>Menispermaceae</taxon>
        <taxon>Menispermoideae</taxon>
        <taxon>Cissampelideae</taxon>
        <taxon>Stephania</taxon>
    </lineage>
</organism>